<evidence type="ECO:0000313" key="5">
    <source>
        <dbReference type="Proteomes" id="UP000295764"/>
    </source>
</evidence>
<dbReference type="GO" id="GO:0016798">
    <property type="term" value="F:hydrolase activity, acting on glycosyl bonds"/>
    <property type="evidence" value="ECO:0007669"/>
    <property type="project" value="UniProtKB-KW"/>
</dbReference>
<accession>A0A4V3BLF1</accession>
<gene>
    <name evidence="4" type="ORF">EDF64_101408</name>
</gene>
<comment type="caution">
    <text evidence="4">The sequence shown here is derived from an EMBL/GenBank/DDBJ whole genome shotgun (WGS) entry which is preliminary data.</text>
</comment>
<dbReference type="Pfam" id="PF00041">
    <property type="entry name" value="fn3"/>
    <property type="match status" value="1"/>
</dbReference>
<dbReference type="SMART" id="SM00060">
    <property type="entry name" value="FN3"/>
    <property type="match status" value="1"/>
</dbReference>
<proteinExistence type="predicted"/>
<feature type="domain" description="Fibronectin type-III" evidence="3">
    <location>
        <begin position="49"/>
        <end position="144"/>
    </location>
</feature>
<keyword evidence="2" id="KW-0624">Polysaccharide degradation</keyword>
<keyword evidence="1" id="KW-0326">Glycosidase</keyword>
<keyword evidence="1" id="KW-0378">Hydrolase</keyword>
<dbReference type="InterPro" id="IPR036116">
    <property type="entry name" value="FN3_sf"/>
</dbReference>
<dbReference type="SUPFAM" id="SSF101898">
    <property type="entry name" value="NHL repeat"/>
    <property type="match status" value="1"/>
</dbReference>
<evidence type="ECO:0000259" key="3">
    <source>
        <dbReference type="PROSITE" id="PS50853"/>
    </source>
</evidence>
<name>A0A4V3BLF1_9MICO</name>
<dbReference type="InterPro" id="IPR003961">
    <property type="entry name" value="FN3_dom"/>
</dbReference>
<keyword evidence="2" id="KW-0119">Carbohydrate metabolism</keyword>
<reference evidence="4 5" key="1">
    <citation type="submission" date="2019-03" db="EMBL/GenBank/DDBJ databases">
        <title>Genomic analyses of the natural microbiome of Caenorhabditis elegans.</title>
        <authorList>
            <person name="Samuel B."/>
        </authorList>
    </citation>
    <scope>NUCLEOTIDE SEQUENCE [LARGE SCALE GENOMIC DNA]</scope>
    <source>
        <strain evidence="4 5">JUb65</strain>
    </source>
</reference>
<evidence type="ECO:0000256" key="2">
    <source>
        <dbReference type="ARBA" id="ARBA00023326"/>
    </source>
</evidence>
<dbReference type="GO" id="GO:0000272">
    <property type="term" value="P:polysaccharide catabolic process"/>
    <property type="evidence" value="ECO:0007669"/>
    <property type="project" value="UniProtKB-KW"/>
</dbReference>
<dbReference type="PROSITE" id="PS50853">
    <property type="entry name" value="FN3"/>
    <property type="match status" value="1"/>
</dbReference>
<sequence>MVGYPEPRRPSRGNEQGTHVYRALVTAAAAVALVIGGVSPAVAAPSSSVPGAPTSVTVTGAADSATVTWAAPKSGAKVTGWRVTVTPAERQPDQGVDRLPAPARSDRFGALTPSTRYTFSVRAVGARGNGPAVAVRYTAPTSVRTVQSLFALDGSGAVVRYPTTGTGTPKTVAPNGAGYTADDVGDVFVPSADRTSIVMYPADGSASRTIATGLHLSVDLRSDVAGNLYWVDSVSGAVTKLPVAGGAPVAIIPSAGTAWAVGRDGTVSAFTAAAPMQTAATVVSVAPNGTKTTRTVQQPAYATFAALLADGSGTLYFDYWSTGASGASYWQALPAGTSTLVDGVTRLAFEYAATNDQSFLLAQSEGWCAAPADASPTGCQADKTVRHLFSRALDGTIVDRTTSGVTSEGRGTHVGAADAAGDVFIDVASGATPGLWRLPAAGGVAQQLSTGQFTRLLVI</sequence>
<dbReference type="EMBL" id="SNVW01000001">
    <property type="protein sequence ID" value="TDN46542.1"/>
    <property type="molecule type" value="Genomic_DNA"/>
</dbReference>
<organism evidence="4 5">
    <name type="scientific">Curtobacterium flaccumfaciens</name>
    <dbReference type="NCBI Taxonomy" id="2035"/>
    <lineage>
        <taxon>Bacteria</taxon>
        <taxon>Bacillati</taxon>
        <taxon>Actinomycetota</taxon>
        <taxon>Actinomycetes</taxon>
        <taxon>Micrococcales</taxon>
        <taxon>Microbacteriaceae</taxon>
        <taxon>Curtobacterium</taxon>
    </lineage>
</organism>
<dbReference type="Proteomes" id="UP000295764">
    <property type="component" value="Unassembled WGS sequence"/>
</dbReference>
<protein>
    <submittedName>
        <fullName evidence="4">Fibronectin type III domain protein</fullName>
    </submittedName>
</protein>
<dbReference type="AlphaFoldDB" id="A0A4V3BLF1"/>
<dbReference type="Gene3D" id="2.60.40.10">
    <property type="entry name" value="Immunoglobulins"/>
    <property type="match status" value="1"/>
</dbReference>
<dbReference type="SUPFAM" id="SSF49265">
    <property type="entry name" value="Fibronectin type III"/>
    <property type="match status" value="1"/>
</dbReference>
<evidence type="ECO:0000313" key="4">
    <source>
        <dbReference type="EMBL" id="TDN46542.1"/>
    </source>
</evidence>
<dbReference type="InterPro" id="IPR013783">
    <property type="entry name" value="Ig-like_fold"/>
</dbReference>
<dbReference type="CDD" id="cd00063">
    <property type="entry name" value="FN3"/>
    <property type="match status" value="1"/>
</dbReference>
<evidence type="ECO:0000256" key="1">
    <source>
        <dbReference type="ARBA" id="ARBA00023295"/>
    </source>
</evidence>